<comment type="caution">
    <text evidence="3">The sequence shown here is derived from an EMBL/GenBank/DDBJ whole genome shotgun (WGS) entry which is preliminary data.</text>
</comment>
<dbReference type="SUPFAM" id="SSF51556">
    <property type="entry name" value="Metallo-dependent hydrolases"/>
    <property type="match status" value="1"/>
</dbReference>
<dbReference type="Proteomes" id="UP000319908">
    <property type="component" value="Unassembled WGS sequence"/>
</dbReference>
<dbReference type="InterPro" id="IPR032466">
    <property type="entry name" value="Metal_Hydrolase"/>
</dbReference>
<keyword evidence="2 3" id="KW-0378">Hydrolase</keyword>
<reference evidence="3 4" key="1">
    <citation type="journal article" date="2020" name="Antonie Van Leeuwenhoek">
        <title>Rhodopirellula heiligendammensis sp. nov., Rhodopirellula pilleata sp. nov., and Rhodopirellula solitaria sp. nov. isolated from natural or artificial marine surfaces in Northern Germany and California, USA, and emended description of the genus Rhodopirellula.</title>
        <authorList>
            <person name="Kallscheuer N."/>
            <person name="Wiegand S."/>
            <person name="Jogler M."/>
            <person name="Boedeker C."/>
            <person name="Peeters S.H."/>
            <person name="Rast P."/>
            <person name="Heuer A."/>
            <person name="Jetten M.S.M."/>
            <person name="Rohde M."/>
            <person name="Jogler C."/>
        </authorList>
    </citation>
    <scope>NUCLEOTIDE SEQUENCE [LARGE SCALE GENOMIC DNA]</scope>
    <source>
        <strain evidence="3 4">Poly21</strain>
    </source>
</reference>
<dbReference type="EC" id="3.5.1.25" evidence="3"/>
<dbReference type="GO" id="GO:0008448">
    <property type="term" value="F:N-acetylglucosamine-6-phosphate deacetylase activity"/>
    <property type="evidence" value="ECO:0007669"/>
    <property type="project" value="UniProtKB-EC"/>
</dbReference>
<proteinExistence type="inferred from homology"/>
<gene>
    <name evidence="3" type="primary">nagA_2</name>
    <name evidence="3" type="ORF">Poly21_32850</name>
</gene>
<evidence type="ECO:0000256" key="1">
    <source>
        <dbReference type="ARBA" id="ARBA00010716"/>
    </source>
</evidence>
<dbReference type="PANTHER" id="PTHR11113">
    <property type="entry name" value="N-ACETYLGLUCOSAMINE-6-PHOSPHATE DEACETYLASE"/>
    <property type="match status" value="1"/>
</dbReference>
<dbReference type="GO" id="GO:0006046">
    <property type="term" value="P:N-acetylglucosamine catabolic process"/>
    <property type="evidence" value="ECO:0007669"/>
    <property type="project" value="TreeGrafter"/>
</dbReference>
<name>A0A5C6BUX6_9BACT</name>
<dbReference type="AlphaFoldDB" id="A0A5C6BUX6"/>
<protein>
    <submittedName>
        <fullName evidence="3">N-acetylglucosamine-6-phosphate deacetylase</fullName>
        <ecNumber evidence="3">3.5.1.25</ecNumber>
    </submittedName>
</protein>
<dbReference type="EMBL" id="SJPU01000002">
    <property type="protein sequence ID" value="TWU16080.1"/>
    <property type="molecule type" value="Genomic_DNA"/>
</dbReference>
<organism evidence="3 4">
    <name type="scientific">Allorhodopirellula heiligendammensis</name>
    <dbReference type="NCBI Taxonomy" id="2714739"/>
    <lineage>
        <taxon>Bacteria</taxon>
        <taxon>Pseudomonadati</taxon>
        <taxon>Planctomycetota</taxon>
        <taxon>Planctomycetia</taxon>
        <taxon>Pirellulales</taxon>
        <taxon>Pirellulaceae</taxon>
        <taxon>Allorhodopirellula</taxon>
    </lineage>
</organism>
<evidence type="ECO:0000313" key="4">
    <source>
        <dbReference type="Proteomes" id="UP000319908"/>
    </source>
</evidence>
<evidence type="ECO:0000256" key="2">
    <source>
        <dbReference type="ARBA" id="ARBA00022801"/>
    </source>
</evidence>
<keyword evidence="4" id="KW-1185">Reference proteome</keyword>
<accession>A0A5C6BUX6</accession>
<evidence type="ECO:0000313" key="3">
    <source>
        <dbReference type="EMBL" id="TWU16080.1"/>
    </source>
</evidence>
<dbReference type="PANTHER" id="PTHR11113:SF14">
    <property type="entry name" value="N-ACETYLGLUCOSAMINE-6-PHOSPHATE DEACETYLASE"/>
    <property type="match status" value="1"/>
</dbReference>
<comment type="similarity">
    <text evidence="1">Belongs to the metallo-dependent hydrolases superfamily. NagA family.</text>
</comment>
<sequence length="316" mass="33849">MIVNRMESSETPAAGYVDLQVNGYGGVDFNGDDLSAESLHLACERLAADGVAQILATIITADVHSMSRRLQRIATLRGQDELAAKIIAGFHIEGPFINEQPGYVGAHPRDAVRPAETTSMQRLLDAAEGLTRIVTLAPERDPGFHVTRMLAEQNICVSGGHCDPSLDQLDAAIDAGLAMFTHLGNGCPLSMHRHDNIIQRVLSRSSKLWIGLIADGVHVPWPALGNYIRSAGIERCFIVTDAISAAGLGPGRYQLGQREVVVDHDGATWAADRSHLVGSSGTMPQVAVNLQRHLGLPHDAVMRLTAATPQRILAAC</sequence>
<dbReference type="Gene3D" id="3.20.20.140">
    <property type="entry name" value="Metal-dependent hydrolases"/>
    <property type="match status" value="1"/>
</dbReference>